<proteinExistence type="predicted"/>
<feature type="transmembrane region" description="Helical" evidence="2">
    <location>
        <begin position="76"/>
        <end position="94"/>
    </location>
</feature>
<feature type="transmembrane region" description="Helical" evidence="2">
    <location>
        <begin position="781"/>
        <end position="801"/>
    </location>
</feature>
<feature type="transmembrane region" description="Helical" evidence="2">
    <location>
        <begin position="170"/>
        <end position="187"/>
    </location>
</feature>
<feature type="transmembrane region" description="Helical" evidence="2">
    <location>
        <begin position="114"/>
        <end position="136"/>
    </location>
</feature>
<keyword evidence="2" id="KW-0812">Transmembrane</keyword>
<dbReference type="EMBL" id="BRYB01001946">
    <property type="protein sequence ID" value="GMI36871.1"/>
    <property type="molecule type" value="Genomic_DNA"/>
</dbReference>
<name>A0ABQ6N0K7_9STRA</name>
<feature type="transmembrane region" description="Helical" evidence="2">
    <location>
        <begin position="325"/>
        <end position="348"/>
    </location>
</feature>
<evidence type="ECO:0000313" key="4">
    <source>
        <dbReference type="Proteomes" id="UP001165060"/>
    </source>
</evidence>
<sequence>MALFGKGKKNKKGAKDKETLMPSPNKAVNAIKQVGANVGTGITKAVDGAKAINTATANLVQDLGIAPPLEPVPPGWWLLLVLITGLPIGGWVISFSAMGWGRDCMKFAIENSNVGYYSLTVVFLILCTLYILDFSYWTSPCMINIKKALLGLCAIGFIVGTFFMAADYPYSPLTVFFLCMPMYLLSWRHMLFRDTSRANIDANSTSERKGKTNFRNYISWLPGPLFFWAFVIGVGWTAWTFADDTHEWGDRTRDTYSHFVKCPPNEEYQGTGDGFCDIASLYDASTNTWTCGGFNYPPNVGDYVPIGAVCGSGCANVYDTCLDAFMIWSTPFLCGLVYFILSFTFYFLNPDHKEASVQAFMKMFMFICFLFWVASSLAASNAGITSALMSFILVALLAGALVGIGVHGVKTFKDDVENNMVNKFKEKYGGYATFFKGMLILTCGPVILGYWCIASINQMVRRLGLPLTKQLDDSDRHFALTKVAAEQKEMIRNWKWTPVLSMSIKIGIFVQVMGILVTKFTYLGLAWLRNEISDWHWGAVSGMMIAIGITLFLLPPVPGVPIYFVSGLMLVGVCEKDMGLGGGTIYCICLGLVLKLCACTLQQKMIGENFKSNVGIRQMCNVNSDLMRTMKVILSRPGLSMAKCSILIGGPDWPTSVLCGIMGLDLLPVLVGTIPVLLLIAPTVASGLFVFLTDRYEWAGTLSTVCLSATGMAQSASMVMAAYYLEQAVRDEKDEIAKIPIDQEVADADAKQEAKDAVFAKCTEWKVLPTYMKVNLLAAHFEMQVSCYLTMLFSTSCFAAFEMTSSIDDLGSGNPLMNLVLGPGWIAIALFAVSGLQLFAFGKWAGGQVNQYNLEHPAEEESTLAGILNTAADEGGRNNSLASVTDTKL</sequence>
<feature type="compositionally biased region" description="Basic residues" evidence="1">
    <location>
        <begin position="1"/>
        <end position="12"/>
    </location>
</feature>
<reference evidence="3 4" key="1">
    <citation type="journal article" date="2023" name="Commun. Biol.">
        <title>Genome analysis of Parmales, the sister group of diatoms, reveals the evolutionary specialization of diatoms from phago-mixotrophs to photoautotrophs.</title>
        <authorList>
            <person name="Ban H."/>
            <person name="Sato S."/>
            <person name="Yoshikawa S."/>
            <person name="Yamada K."/>
            <person name="Nakamura Y."/>
            <person name="Ichinomiya M."/>
            <person name="Sato N."/>
            <person name="Blanc-Mathieu R."/>
            <person name="Endo H."/>
            <person name="Kuwata A."/>
            <person name="Ogata H."/>
        </authorList>
    </citation>
    <scope>NUCLEOTIDE SEQUENCE [LARGE SCALE GENOMIC DNA]</scope>
</reference>
<feature type="transmembrane region" description="Helical" evidence="2">
    <location>
        <begin position="535"/>
        <end position="558"/>
    </location>
</feature>
<protein>
    <submittedName>
        <fullName evidence="3">Uncharacterized protein</fullName>
    </submittedName>
</protein>
<evidence type="ECO:0000313" key="3">
    <source>
        <dbReference type="EMBL" id="GMI36871.1"/>
    </source>
</evidence>
<organism evidence="3 4">
    <name type="scientific">Tetraparma gracilis</name>
    <dbReference type="NCBI Taxonomy" id="2962635"/>
    <lineage>
        <taxon>Eukaryota</taxon>
        <taxon>Sar</taxon>
        <taxon>Stramenopiles</taxon>
        <taxon>Ochrophyta</taxon>
        <taxon>Bolidophyceae</taxon>
        <taxon>Parmales</taxon>
        <taxon>Triparmaceae</taxon>
        <taxon>Tetraparma</taxon>
    </lineage>
</organism>
<feature type="transmembrane region" description="Helical" evidence="2">
    <location>
        <begin position="821"/>
        <end position="841"/>
    </location>
</feature>
<feature type="transmembrane region" description="Helical" evidence="2">
    <location>
        <begin position="217"/>
        <end position="239"/>
    </location>
</feature>
<comment type="caution">
    <text evidence="3">The sequence shown here is derived from an EMBL/GenBank/DDBJ whole genome shotgun (WGS) entry which is preliminary data.</text>
</comment>
<feature type="transmembrane region" description="Helical" evidence="2">
    <location>
        <begin position="360"/>
        <end position="378"/>
    </location>
</feature>
<evidence type="ECO:0000256" key="2">
    <source>
        <dbReference type="SAM" id="Phobius"/>
    </source>
</evidence>
<feature type="transmembrane region" description="Helical" evidence="2">
    <location>
        <begin position="148"/>
        <end position="164"/>
    </location>
</feature>
<accession>A0ABQ6N0K7</accession>
<gene>
    <name evidence="3" type="ORF">TeGR_g4212</name>
</gene>
<feature type="transmembrane region" description="Helical" evidence="2">
    <location>
        <begin position="384"/>
        <end position="409"/>
    </location>
</feature>
<dbReference type="Proteomes" id="UP001165060">
    <property type="component" value="Unassembled WGS sequence"/>
</dbReference>
<feature type="transmembrane region" description="Helical" evidence="2">
    <location>
        <begin position="666"/>
        <end position="692"/>
    </location>
</feature>
<keyword evidence="4" id="KW-1185">Reference proteome</keyword>
<evidence type="ECO:0000256" key="1">
    <source>
        <dbReference type="SAM" id="MobiDB-lite"/>
    </source>
</evidence>
<keyword evidence="2" id="KW-1133">Transmembrane helix</keyword>
<feature type="region of interest" description="Disordered" evidence="1">
    <location>
        <begin position="1"/>
        <end position="22"/>
    </location>
</feature>
<feature type="transmembrane region" description="Helical" evidence="2">
    <location>
        <begin position="506"/>
        <end position="528"/>
    </location>
</feature>
<keyword evidence="2" id="KW-0472">Membrane</keyword>
<feature type="transmembrane region" description="Helical" evidence="2">
    <location>
        <begin position="578"/>
        <end position="601"/>
    </location>
</feature>
<feature type="transmembrane region" description="Helical" evidence="2">
    <location>
        <begin position="430"/>
        <end position="456"/>
    </location>
</feature>